<organism evidence="1 2">
    <name type="scientific">Cinchona calisaya</name>
    <dbReference type="NCBI Taxonomy" id="153742"/>
    <lineage>
        <taxon>Eukaryota</taxon>
        <taxon>Viridiplantae</taxon>
        <taxon>Streptophyta</taxon>
        <taxon>Embryophyta</taxon>
        <taxon>Tracheophyta</taxon>
        <taxon>Spermatophyta</taxon>
        <taxon>Magnoliopsida</taxon>
        <taxon>eudicotyledons</taxon>
        <taxon>Gunneridae</taxon>
        <taxon>Pentapetalae</taxon>
        <taxon>asterids</taxon>
        <taxon>lamiids</taxon>
        <taxon>Gentianales</taxon>
        <taxon>Rubiaceae</taxon>
        <taxon>Cinchonoideae</taxon>
        <taxon>Cinchoneae</taxon>
        <taxon>Cinchona</taxon>
    </lineage>
</organism>
<comment type="caution">
    <text evidence="1">The sequence shown here is derived from an EMBL/GenBank/DDBJ whole genome shotgun (WGS) entry which is preliminary data.</text>
</comment>
<keyword evidence="2" id="KW-1185">Reference proteome</keyword>
<dbReference type="InterPro" id="IPR008948">
    <property type="entry name" value="L-Aspartase-like"/>
</dbReference>
<evidence type="ECO:0000313" key="2">
    <source>
        <dbReference type="Proteomes" id="UP001630127"/>
    </source>
</evidence>
<accession>A0ABD3AK06</accession>
<gene>
    <name evidence="1" type="ORF">ACH5RR_010824</name>
</gene>
<dbReference type="Gene3D" id="1.10.40.30">
    <property type="entry name" value="Fumarase/aspartase (C-terminal domain)"/>
    <property type="match status" value="1"/>
</dbReference>
<dbReference type="SUPFAM" id="SSF48557">
    <property type="entry name" value="L-aspartase-like"/>
    <property type="match status" value="1"/>
</dbReference>
<proteinExistence type="predicted"/>
<dbReference type="AlphaFoldDB" id="A0ABD3AK06"/>
<reference evidence="1 2" key="1">
    <citation type="submission" date="2024-11" db="EMBL/GenBank/DDBJ databases">
        <title>A near-complete genome assembly of Cinchona calisaya.</title>
        <authorList>
            <person name="Lian D.C."/>
            <person name="Zhao X.W."/>
            <person name="Wei L."/>
        </authorList>
    </citation>
    <scope>NUCLEOTIDE SEQUENCE [LARGE SCALE GENOMIC DNA]</scope>
    <source>
        <tissue evidence="1">Nenye</tissue>
    </source>
</reference>
<evidence type="ECO:0000313" key="1">
    <source>
        <dbReference type="EMBL" id="KAL3531502.1"/>
    </source>
</evidence>
<protein>
    <submittedName>
        <fullName evidence="1">Uncharacterized protein</fullName>
    </submittedName>
</protein>
<dbReference type="EMBL" id="JBJUIK010000004">
    <property type="protein sequence ID" value="KAL3531502.1"/>
    <property type="molecule type" value="Genomic_DNA"/>
</dbReference>
<name>A0ABD3AK06_9GENT</name>
<dbReference type="Proteomes" id="UP001630127">
    <property type="component" value="Unassembled WGS sequence"/>
</dbReference>
<sequence length="103" mass="11442">MPKSIYSKLRGNKAGLTISGFESMRLLGDASSSFEKNFVRGIQANGERIYKLLHEKIGYDTAAAVAKKGRKDGSTLKVIVNESIVQKCWISLVIQFFLKTLCQ</sequence>